<dbReference type="InterPro" id="IPR021109">
    <property type="entry name" value="Peptidase_aspartic_dom_sf"/>
</dbReference>
<evidence type="ECO:0008006" key="2">
    <source>
        <dbReference type="Google" id="ProtNLM"/>
    </source>
</evidence>
<reference evidence="1" key="1">
    <citation type="submission" date="2012-03" db="EMBL/GenBank/DDBJ databases">
        <title>Functional metagenomics reveals considerable lignocellulase gene clusters in the gut microbiome of a wood-feeding higher termite.</title>
        <authorList>
            <person name="Liu N."/>
        </authorList>
    </citation>
    <scope>NUCLEOTIDE SEQUENCE</scope>
</reference>
<proteinExistence type="predicted"/>
<dbReference type="AlphaFoldDB" id="A0A806KPA2"/>
<evidence type="ECO:0000313" key="1">
    <source>
        <dbReference type="EMBL" id="AGS52519.1"/>
    </source>
</evidence>
<accession>A0A806KPA2</accession>
<name>A0A806KPA2_9BACT</name>
<dbReference type="Gene3D" id="2.40.70.10">
    <property type="entry name" value="Acid Proteases"/>
    <property type="match status" value="1"/>
</dbReference>
<organism evidence="1">
    <name type="scientific">uncultured bacterium contig00005</name>
    <dbReference type="NCBI Taxonomy" id="1181497"/>
    <lineage>
        <taxon>Bacteria</taxon>
        <taxon>environmental samples</taxon>
    </lineage>
</organism>
<dbReference type="Pfam" id="PF13650">
    <property type="entry name" value="Asp_protease_2"/>
    <property type="match status" value="1"/>
</dbReference>
<sequence>MIELTAKLVYTLHFMVEIETRTSQKLQPLEMIYDTGSGTTTIDRKLALDAGYAIKPLPLGEKIAVITGVIDSKDAGYTIIPDLVLNGVHFGPVYAHVVRFDAALAQRTNAILGMNVISWFRVTQECFWNEGLCRFDRAKLLFEPKYDINDIQSLDSFKPLERGQRFGTVFAAVGE</sequence>
<dbReference type="EMBL" id="JQ844200">
    <property type="protein sequence ID" value="AGS52519.1"/>
    <property type="molecule type" value="Genomic_DNA"/>
</dbReference>
<protein>
    <recommendedName>
        <fullName evidence="2">Peptidase A2 domain-containing protein</fullName>
    </recommendedName>
</protein>